<evidence type="ECO:0000313" key="2">
    <source>
        <dbReference type="EMBL" id="GBH19977.1"/>
    </source>
</evidence>
<dbReference type="EMBL" id="BGKA01000240">
    <property type="protein sequence ID" value="GBH19977.1"/>
    <property type="molecule type" value="Genomic_DNA"/>
</dbReference>
<name>A0AAN4Q9Z6_PSESF</name>
<proteinExistence type="predicted"/>
<dbReference type="RefSeq" id="WP_155121833.1">
    <property type="nucleotide sequence ID" value="NZ_CP017009.1"/>
</dbReference>
<protein>
    <submittedName>
        <fullName evidence="2">2-oxoglutarate dehydrogenase complex</fullName>
    </submittedName>
</protein>
<feature type="region of interest" description="Disordered" evidence="1">
    <location>
        <begin position="49"/>
        <end position="85"/>
    </location>
</feature>
<dbReference type="AlphaFoldDB" id="A0AAN4Q9Z6"/>
<comment type="caution">
    <text evidence="2">The sequence shown here is derived from an EMBL/GenBank/DDBJ whole genome shotgun (WGS) entry which is preliminary data.</text>
</comment>
<feature type="compositionally biased region" description="Basic and acidic residues" evidence="1">
    <location>
        <begin position="51"/>
        <end position="60"/>
    </location>
</feature>
<accession>A0AAN4Q9Z6</accession>
<sequence>MLFLEKTLTAKCHVLVSMAIRVASHWYEKRCGRIAFVASSAAIDAPTAFKQEPDRPHPSEKAFSQQQIIHPEGPSKKVNFTEITR</sequence>
<evidence type="ECO:0000256" key="1">
    <source>
        <dbReference type="SAM" id="MobiDB-lite"/>
    </source>
</evidence>
<reference evidence="2 3" key="1">
    <citation type="submission" date="2018-04" db="EMBL/GenBank/DDBJ databases">
        <title>Draft genome sequence of Pseudomonas syringae pv. actinidiae biovar 3 strains isolated from kiwifruit in Kagawa prefecture.</title>
        <authorList>
            <person name="Tabuchi M."/>
            <person name="Saito M."/>
            <person name="Fujiwara S."/>
            <person name="Sasa N."/>
            <person name="Akimitsu K."/>
            <person name="Gomi K."/>
            <person name="Konishi-Sugita S."/>
            <person name="Hamano K."/>
            <person name="Kataoka I."/>
        </authorList>
    </citation>
    <scope>NUCLEOTIDE SEQUENCE [LARGE SCALE GENOMIC DNA]</scope>
    <source>
        <strain evidence="2 3">MAFF212211</strain>
    </source>
</reference>
<organism evidence="2 3">
    <name type="scientific">Pseudomonas syringae pv. actinidiae</name>
    <dbReference type="NCBI Taxonomy" id="103796"/>
    <lineage>
        <taxon>Bacteria</taxon>
        <taxon>Pseudomonadati</taxon>
        <taxon>Pseudomonadota</taxon>
        <taxon>Gammaproteobacteria</taxon>
        <taxon>Pseudomonadales</taxon>
        <taxon>Pseudomonadaceae</taxon>
        <taxon>Pseudomonas</taxon>
        <taxon>Pseudomonas syringae</taxon>
    </lineage>
</organism>
<gene>
    <name evidence="2" type="ORF">KPSA3_05996</name>
</gene>
<dbReference type="Proteomes" id="UP000248291">
    <property type="component" value="Unassembled WGS sequence"/>
</dbReference>
<evidence type="ECO:0000313" key="3">
    <source>
        <dbReference type="Proteomes" id="UP000248291"/>
    </source>
</evidence>